<feature type="chain" id="PRO_5032850757" evidence="1">
    <location>
        <begin position="19"/>
        <end position="199"/>
    </location>
</feature>
<gene>
    <name evidence="2" type="ORF">MGAL_10B077417</name>
</gene>
<keyword evidence="3" id="KW-1185">Reference proteome</keyword>
<feature type="signal peptide" evidence="1">
    <location>
        <begin position="1"/>
        <end position="18"/>
    </location>
</feature>
<comment type="caution">
    <text evidence="2">The sequence shown here is derived from an EMBL/GenBank/DDBJ whole genome shotgun (WGS) entry which is preliminary data.</text>
</comment>
<dbReference type="AlphaFoldDB" id="A0A8B6BMG4"/>
<name>A0A8B6BMG4_MYTGA</name>
<keyword evidence="1" id="KW-0732">Signal</keyword>
<evidence type="ECO:0000313" key="2">
    <source>
        <dbReference type="EMBL" id="VDH92983.1"/>
    </source>
</evidence>
<organism evidence="2 3">
    <name type="scientific">Mytilus galloprovincialis</name>
    <name type="common">Mediterranean mussel</name>
    <dbReference type="NCBI Taxonomy" id="29158"/>
    <lineage>
        <taxon>Eukaryota</taxon>
        <taxon>Metazoa</taxon>
        <taxon>Spiralia</taxon>
        <taxon>Lophotrochozoa</taxon>
        <taxon>Mollusca</taxon>
        <taxon>Bivalvia</taxon>
        <taxon>Autobranchia</taxon>
        <taxon>Pteriomorphia</taxon>
        <taxon>Mytilida</taxon>
        <taxon>Mytiloidea</taxon>
        <taxon>Mytilidae</taxon>
        <taxon>Mytilinae</taxon>
        <taxon>Mytilus</taxon>
    </lineage>
</organism>
<accession>A0A8B6BMG4</accession>
<sequence>MEGKAVIIFFGFIACAFAVYSPKGGKACEIECSSHSECLDGYKCQTEGCDRMCRPGRVILSNAVVGSDIILAGCVQRCMDRGGLGCRSLCQRSVDPFSGGQLIPGGLLDRHTLPVGSIRSESLVRRISPVSSIRSDSLVRHISPVGSIRSDGLVGRISQVDLVLHKGCKNTCISRGCNFNEECVTRDGCSVCVRAKTYT</sequence>
<evidence type="ECO:0000313" key="3">
    <source>
        <dbReference type="Proteomes" id="UP000596742"/>
    </source>
</evidence>
<evidence type="ECO:0000256" key="1">
    <source>
        <dbReference type="SAM" id="SignalP"/>
    </source>
</evidence>
<proteinExistence type="predicted"/>
<protein>
    <submittedName>
        <fullName evidence="2">Uncharacterized protein</fullName>
    </submittedName>
</protein>
<dbReference type="OrthoDB" id="6079451at2759"/>
<dbReference type="EMBL" id="UYJE01000400">
    <property type="protein sequence ID" value="VDH92983.1"/>
    <property type="molecule type" value="Genomic_DNA"/>
</dbReference>
<reference evidence="2" key="1">
    <citation type="submission" date="2018-11" db="EMBL/GenBank/DDBJ databases">
        <authorList>
            <person name="Alioto T."/>
            <person name="Alioto T."/>
        </authorList>
    </citation>
    <scope>NUCLEOTIDE SEQUENCE</scope>
</reference>
<dbReference type="PROSITE" id="PS51257">
    <property type="entry name" value="PROKAR_LIPOPROTEIN"/>
    <property type="match status" value="1"/>
</dbReference>
<dbReference type="Proteomes" id="UP000596742">
    <property type="component" value="Unassembled WGS sequence"/>
</dbReference>